<comment type="caution">
    <text evidence="3">The sequence shown here is derived from an EMBL/GenBank/DDBJ whole genome shotgun (WGS) entry which is preliminary data.</text>
</comment>
<name>A0A2N0ZJT1_9BACI</name>
<dbReference type="PANTHER" id="PTHR39452">
    <property type="entry name" value="CHEY-P PHOSPHATASE CHEX"/>
    <property type="match status" value="1"/>
</dbReference>
<gene>
    <name evidence="3" type="ORF">CWS20_07360</name>
</gene>
<dbReference type="AlphaFoldDB" id="A0A2N0ZJT1"/>
<evidence type="ECO:0000259" key="2">
    <source>
        <dbReference type="Pfam" id="PF13690"/>
    </source>
</evidence>
<dbReference type="PANTHER" id="PTHR39452:SF1">
    <property type="entry name" value="CHEY-P PHOSPHATASE CHEX"/>
    <property type="match status" value="1"/>
</dbReference>
<accession>A0A2N0ZJT1</accession>
<dbReference type="InterPro" id="IPR038756">
    <property type="entry name" value="CheX-like"/>
</dbReference>
<dbReference type="GO" id="GO:0006935">
    <property type="term" value="P:chemotaxis"/>
    <property type="evidence" value="ECO:0007669"/>
    <property type="project" value="UniProtKB-KW"/>
</dbReference>
<evidence type="ECO:0000256" key="1">
    <source>
        <dbReference type="ARBA" id="ARBA00022500"/>
    </source>
</evidence>
<dbReference type="CDD" id="cd17906">
    <property type="entry name" value="CheX"/>
    <property type="match status" value="1"/>
</dbReference>
<dbReference type="InterPro" id="IPR028976">
    <property type="entry name" value="CheC-like_sf"/>
</dbReference>
<dbReference type="Gene3D" id="3.40.1550.10">
    <property type="entry name" value="CheC-like"/>
    <property type="match status" value="1"/>
</dbReference>
<organism evidence="3 4">
    <name type="scientific">Cytobacillus horneckiae</name>
    <dbReference type="NCBI Taxonomy" id="549687"/>
    <lineage>
        <taxon>Bacteria</taxon>
        <taxon>Bacillati</taxon>
        <taxon>Bacillota</taxon>
        <taxon>Bacilli</taxon>
        <taxon>Bacillales</taxon>
        <taxon>Bacillaceae</taxon>
        <taxon>Cytobacillus</taxon>
    </lineage>
</organism>
<evidence type="ECO:0000313" key="3">
    <source>
        <dbReference type="EMBL" id="PKG29779.1"/>
    </source>
</evidence>
<dbReference type="Pfam" id="PF13690">
    <property type="entry name" value="CheX"/>
    <property type="match status" value="1"/>
</dbReference>
<keyword evidence="4" id="KW-1185">Reference proteome</keyword>
<reference evidence="3 4" key="1">
    <citation type="journal article" date="2010" name="Int. J. Syst. Evol. Microbiol.">
        <title>Bacillus horneckiae sp. nov., isolated from a spacecraft-assembly clean room.</title>
        <authorList>
            <person name="Vaishampayan P."/>
            <person name="Probst A."/>
            <person name="Krishnamurthi S."/>
            <person name="Ghosh S."/>
            <person name="Osman S."/>
            <person name="McDowall A."/>
            <person name="Ruckmani A."/>
            <person name="Mayilraj S."/>
            <person name="Venkateswaran K."/>
        </authorList>
    </citation>
    <scope>NUCLEOTIDE SEQUENCE [LARGE SCALE GENOMIC DNA]</scope>
    <source>
        <strain evidence="4">1PO1SC</strain>
    </source>
</reference>
<dbReference type="InterPro" id="IPR028051">
    <property type="entry name" value="CheX-like_dom"/>
</dbReference>
<sequence>MTEALLNGMISAISQTIPLEHSINKTSPIGDSILIDFGVFIGFTGDVKGKLLFSGDNSLFAYIGKALYGMELEGEMLVSFSGELGNMLAGGFSTSIESDKINIDITAPTIMEGHTAITGFKDGVKIPVEFPHSRHLAVFLLLD</sequence>
<protein>
    <submittedName>
        <fullName evidence="3">Chemotaxis protein CheX</fullName>
    </submittedName>
</protein>
<dbReference type="SUPFAM" id="SSF103039">
    <property type="entry name" value="CheC-like"/>
    <property type="match status" value="1"/>
</dbReference>
<feature type="domain" description="Chemotaxis phosphatase CheX-like" evidence="2">
    <location>
        <begin position="38"/>
        <end position="115"/>
    </location>
</feature>
<evidence type="ECO:0000313" key="4">
    <source>
        <dbReference type="Proteomes" id="UP000233343"/>
    </source>
</evidence>
<keyword evidence="1" id="KW-0145">Chemotaxis</keyword>
<dbReference type="Proteomes" id="UP000233343">
    <property type="component" value="Unassembled WGS sequence"/>
</dbReference>
<dbReference type="EMBL" id="PISD01000013">
    <property type="protein sequence ID" value="PKG29779.1"/>
    <property type="molecule type" value="Genomic_DNA"/>
</dbReference>
<proteinExistence type="predicted"/>